<evidence type="ECO:0000256" key="1">
    <source>
        <dbReference type="SAM" id="MobiDB-lite"/>
    </source>
</evidence>
<dbReference type="Gene3D" id="3.40.50.800">
    <property type="entry name" value="Anticodon-binding domain"/>
    <property type="match status" value="1"/>
</dbReference>
<feature type="compositionally biased region" description="Polar residues" evidence="1">
    <location>
        <begin position="260"/>
        <end position="278"/>
    </location>
</feature>
<dbReference type="InterPro" id="IPR036621">
    <property type="entry name" value="Anticodon-bd_dom_sf"/>
</dbReference>
<evidence type="ECO:0000313" key="3">
    <source>
        <dbReference type="EMBL" id="CRZ08652.1"/>
    </source>
</evidence>
<dbReference type="Pfam" id="PF03129">
    <property type="entry name" value="HGTP_anticodon"/>
    <property type="match status" value="1"/>
</dbReference>
<feature type="compositionally biased region" description="Basic and acidic residues" evidence="1">
    <location>
        <begin position="214"/>
        <end position="232"/>
    </location>
</feature>
<feature type="compositionally biased region" description="Basic and acidic residues" evidence="1">
    <location>
        <begin position="170"/>
        <end position="180"/>
    </location>
</feature>
<dbReference type="SUPFAM" id="SSF52954">
    <property type="entry name" value="Class II aaRS ABD-related"/>
    <property type="match status" value="1"/>
</dbReference>
<proteinExistence type="predicted"/>
<protein>
    <recommendedName>
        <fullName evidence="2">Anticodon-binding domain-containing protein</fullName>
    </recommendedName>
</protein>
<name>A0A0H5R484_9EUKA</name>
<sequence length="374" mass="42926">MNRPGRDEGRGRRPIPDRKRAPPGTMDRRSSNTRSPPRRYDTFTKRAAHVQVVILGTKQRRYGDQCAESIRGAGFWVETRFLEGQRLREVIGQAEQESSSYLVIVGVDNEQDKNVSFKILDSNQPPISRVSIKKAIDLIIEHDCSRNRTLRFVGESPPIVTHRLFSPPNDQHHPSPDRRRPSPPRRPVRPQSPPPRRFRSRSPPYRVPAHLSHHPSERPVDLRSHLAPRFRDSPVYQQRPPMHYVDPPRGYISRARTDVSPHSSKPQYSRPSYETTQPYEYRSSPREFNSRALPSDPESPLSRRPLPYERRSMAPPHSSSSTALDAAAVSDLLRTLDDIDGNQGPVAPNTIPARSFEPTYNNGYDMPPRQQYRR</sequence>
<accession>A0A0H5R484</accession>
<evidence type="ECO:0000259" key="2">
    <source>
        <dbReference type="Pfam" id="PF03129"/>
    </source>
</evidence>
<feature type="region of interest" description="Disordered" evidence="1">
    <location>
        <begin position="1"/>
        <end position="43"/>
    </location>
</feature>
<feature type="domain" description="Anticodon-binding" evidence="2">
    <location>
        <begin position="50"/>
        <end position="141"/>
    </location>
</feature>
<dbReference type="EMBL" id="HACM01008210">
    <property type="protein sequence ID" value="CRZ08652.1"/>
    <property type="molecule type" value="Transcribed_RNA"/>
</dbReference>
<feature type="region of interest" description="Disordered" evidence="1">
    <location>
        <begin position="159"/>
        <end position="374"/>
    </location>
</feature>
<dbReference type="AlphaFoldDB" id="A0A0H5R484"/>
<dbReference type="InterPro" id="IPR004154">
    <property type="entry name" value="Anticodon-bd"/>
</dbReference>
<feature type="compositionally biased region" description="Basic and acidic residues" evidence="1">
    <location>
        <begin position="1"/>
        <end position="30"/>
    </location>
</feature>
<organism evidence="3">
    <name type="scientific">Spongospora subterranea</name>
    <dbReference type="NCBI Taxonomy" id="70186"/>
    <lineage>
        <taxon>Eukaryota</taxon>
        <taxon>Sar</taxon>
        <taxon>Rhizaria</taxon>
        <taxon>Endomyxa</taxon>
        <taxon>Phytomyxea</taxon>
        <taxon>Plasmodiophorida</taxon>
        <taxon>Plasmodiophoridae</taxon>
        <taxon>Spongospora</taxon>
    </lineage>
</organism>
<reference evidence="3" key="1">
    <citation type="submission" date="2015-04" db="EMBL/GenBank/DDBJ databases">
        <title>The genome sequence of the plant pathogenic Rhizarian Plasmodiophora brassicae reveals insights in its biotrophic life cycle and the origin of chitin synthesis.</title>
        <authorList>
            <person name="Schwelm A."/>
            <person name="Fogelqvist J."/>
            <person name="Knaust A."/>
            <person name="Julke S."/>
            <person name="Lilja T."/>
            <person name="Dhandapani V."/>
            <person name="Bonilla-Rosso G."/>
            <person name="Karlsson M."/>
            <person name="Shevchenko A."/>
            <person name="Choi S.R."/>
            <person name="Kim H.G."/>
            <person name="Park J.Y."/>
            <person name="Lim Y.P."/>
            <person name="Ludwig-Muller J."/>
            <person name="Dixelius C."/>
        </authorList>
    </citation>
    <scope>NUCLEOTIDE SEQUENCE</scope>
    <source>
        <tissue evidence="3">Potato root galls</tissue>
    </source>
</reference>